<evidence type="ECO:0000256" key="2">
    <source>
        <dbReference type="ARBA" id="ARBA00022741"/>
    </source>
</evidence>
<dbReference type="GO" id="GO:0005524">
    <property type="term" value="F:ATP binding"/>
    <property type="evidence" value="ECO:0007669"/>
    <property type="project" value="UniProtKB-KW"/>
</dbReference>
<feature type="region of interest" description="Disordered" evidence="5">
    <location>
        <begin position="439"/>
        <end position="465"/>
    </location>
</feature>
<accession>A0A7K1Y0L4</accession>
<dbReference type="Proteomes" id="UP000451233">
    <property type="component" value="Unassembled WGS sequence"/>
</dbReference>
<evidence type="ECO:0000256" key="1">
    <source>
        <dbReference type="ARBA" id="ARBA00022679"/>
    </source>
</evidence>
<keyword evidence="3 8" id="KW-0418">Kinase</keyword>
<evidence type="ECO:0000313" key="8">
    <source>
        <dbReference type="EMBL" id="MXV16773.1"/>
    </source>
</evidence>
<keyword evidence="6" id="KW-1133">Transmembrane helix</keyword>
<dbReference type="PROSITE" id="PS50011">
    <property type="entry name" value="PROTEIN_KINASE_DOM"/>
    <property type="match status" value="1"/>
</dbReference>
<dbReference type="Gene3D" id="1.10.510.10">
    <property type="entry name" value="Transferase(Phosphotransferase) domain 1"/>
    <property type="match status" value="1"/>
</dbReference>
<dbReference type="Gene3D" id="3.30.200.20">
    <property type="entry name" value="Phosphorylase Kinase, domain 1"/>
    <property type="match status" value="1"/>
</dbReference>
<dbReference type="RefSeq" id="WP_160907747.1">
    <property type="nucleotide sequence ID" value="NZ_WVHS01000003.1"/>
</dbReference>
<name>A0A7K1Y0L4_9SPHI</name>
<protein>
    <submittedName>
        <fullName evidence="8">Protein kinase</fullName>
    </submittedName>
</protein>
<evidence type="ECO:0000256" key="6">
    <source>
        <dbReference type="SAM" id="Phobius"/>
    </source>
</evidence>
<dbReference type="CDD" id="cd14014">
    <property type="entry name" value="STKc_PknB_like"/>
    <property type="match status" value="1"/>
</dbReference>
<gene>
    <name evidence="8" type="ORF">GS398_15835</name>
</gene>
<evidence type="ECO:0000259" key="7">
    <source>
        <dbReference type="PROSITE" id="PS50011"/>
    </source>
</evidence>
<reference evidence="8 9" key="1">
    <citation type="submission" date="2019-11" db="EMBL/GenBank/DDBJ databases">
        <title>Pedobacter sp. HMF7056 Genome sequencing and assembly.</title>
        <authorList>
            <person name="Kang H."/>
            <person name="Kim H."/>
            <person name="Joh K."/>
        </authorList>
    </citation>
    <scope>NUCLEOTIDE SEQUENCE [LARGE SCALE GENOMIC DNA]</scope>
    <source>
        <strain evidence="8 9">HMF7056</strain>
    </source>
</reference>
<keyword evidence="6" id="KW-0472">Membrane</keyword>
<keyword evidence="6" id="KW-0812">Transmembrane</keyword>
<feature type="domain" description="Protein kinase" evidence="7">
    <location>
        <begin position="11"/>
        <end position="297"/>
    </location>
</feature>
<sequence length="465" mass="51762">MSKVFTIAEGLENLGALRTGGQGSVYKGRRTGSIYTAVKLIPTPVTVENEEDKNYRNFRSEVAKLEKVNADPSPHVVKMLSWGITESGSFPYIEMEYIDGPDLCDLLQPPNDGIFTLKELLKVALQVSAALAHCHRAGVKHGDIKSNNIKYNRHTGNYVLLDFGLAMMSEEQRRSSVRHAGAIEFMAPEQLDGKMLFQTDIYSFGIMLYELFTGTVPFPLSGNSDTGRNAVMLNHLETAVPDALAVRRANLPQAWSAEKQAREMQAPAWFLSLLDVCLAKSPDNRYKNAMELQDVVINGSLSSADGYTAALHNENESLRAQLEESRQAKLNETMKLAGLQAIAAKAGIIYNEQHGRFEQSRRIMQTTRPVFMTVLALALGSVAFLLYSFFAKPDPMPVSAAFPVGIKSNKPYYSPYIFIKSYNYDSVFNANRKVAAKKPVSLKRDQLPKKDSGKKKKRKRFLGVF</sequence>
<keyword evidence="4" id="KW-0067">ATP-binding</keyword>
<evidence type="ECO:0000256" key="4">
    <source>
        <dbReference type="ARBA" id="ARBA00022840"/>
    </source>
</evidence>
<comment type="caution">
    <text evidence="8">The sequence shown here is derived from an EMBL/GenBank/DDBJ whole genome shotgun (WGS) entry which is preliminary data.</text>
</comment>
<dbReference type="InterPro" id="IPR000719">
    <property type="entry name" value="Prot_kinase_dom"/>
</dbReference>
<feature type="compositionally biased region" description="Basic residues" evidence="5">
    <location>
        <begin position="452"/>
        <end position="465"/>
    </location>
</feature>
<evidence type="ECO:0000313" key="9">
    <source>
        <dbReference type="Proteomes" id="UP000451233"/>
    </source>
</evidence>
<evidence type="ECO:0000256" key="5">
    <source>
        <dbReference type="SAM" id="MobiDB-lite"/>
    </source>
</evidence>
<dbReference type="SUPFAM" id="SSF56112">
    <property type="entry name" value="Protein kinase-like (PK-like)"/>
    <property type="match status" value="1"/>
</dbReference>
<feature type="transmembrane region" description="Helical" evidence="6">
    <location>
        <begin position="370"/>
        <end position="390"/>
    </location>
</feature>
<feature type="compositionally biased region" description="Basic and acidic residues" evidence="5">
    <location>
        <begin position="442"/>
        <end position="451"/>
    </location>
</feature>
<dbReference type="Pfam" id="PF00069">
    <property type="entry name" value="Pkinase"/>
    <property type="match status" value="1"/>
</dbReference>
<keyword evidence="2" id="KW-0547">Nucleotide-binding</keyword>
<keyword evidence="9" id="KW-1185">Reference proteome</keyword>
<evidence type="ECO:0000256" key="3">
    <source>
        <dbReference type="ARBA" id="ARBA00022777"/>
    </source>
</evidence>
<dbReference type="PANTHER" id="PTHR43289:SF6">
    <property type="entry name" value="SERINE_THREONINE-PROTEIN KINASE NEKL-3"/>
    <property type="match status" value="1"/>
</dbReference>
<dbReference type="PANTHER" id="PTHR43289">
    <property type="entry name" value="MITOGEN-ACTIVATED PROTEIN KINASE KINASE KINASE 20-RELATED"/>
    <property type="match status" value="1"/>
</dbReference>
<organism evidence="8 9">
    <name type="scientific">Hufsiella ginkgonis</name>
    <dbReference type="NCBI Taxonomy" id="2695274"/>
    <lineage>
        <taxon>Bacteria</taxon>
        <taxon>Pseudomonadati</taxon>
        <taxon>Bacteroidota</taxon>
        <taxon>Sphingobacteriia</taxon>
        <taxon>Sphingobacteriales</taxon>
        <taxon>Sphingobacteriaceae</taxon>
        <taxon>Hufsiella</taxon>
    </lineage>
</organism>
<proteinExistence type="predicted"/>
<dbReference type="SMART" id="SM00220">
    <property type="entry name" value="S_TKc"/>
    <property type="match status" value="1"/>
</dbReference>
<dbReference type="EMBL" id="WVHS01000003">
    <property type="protein sequence ID" value="MXV16773.1"/>
    <property type="molecule type" value="Genomic_DNA"/>
</dbReference>
<dbReference type="GO" id="GO:0004674">
    <property type="term" value="F:protein serine/threonine kinase activity"/>
    <property type="evidence" value="ECO:0007669"/>
    <property type="project" value="TreeGrafter"/>
</dbReference>
<keyword evidence="1" id="KW-0808">Transferase</keyword>
<dbReference type="InterPro" id="IPR011009">
    <property type="entry name" value="Kinase-like_dom_sf"/>
</dbReference>
<dbReference type="AlphaFoldDB" id="A0A7K1Y0L4"/>